<name>B0C1B9_ACAM1</name>
<dbReference type="Gene3D" id="3.60.21.10">
    <property type="match status" value="1"/>
</dbReference>
<evidence type="ECO:0000313" key="3">
    <source>
        <dbReference type="Proteomes" id="UP000000268"/>
    </source>
</evidence>
<evidence type="ECO:0000313" key="2">
    <source>
        <dbReference type="EMBL" id="ABW29654.1"/>
    </source>
</evidence>
<evidence type="ECO:0000259" key="1">
    <source>
        <dbReference type="Pfam" id="PF00149"/>
    </source>
</evidence>
<dbReference type="Pfam" id="PF00149">
    <property type="entry name" value="Metallophos"/>
    <property type="match status" value="1"/>
</dbReference>
<feature type="domain" description="Calcineurin-like phosphoesterase" evidence="1">
    <location>
        <begin position="17"/>
        <end position="187"/>
    </location>
</feature>
<dbReference type="PANTHER" id="PTHR37844">
    <property type="entry name" value="SER/THR PROTEIN PHOSPHATASE SUPERFAMILY (AFU_ORTHOLOGUE AFUA_1G14840)"/>
    <property type="match status" value="1"/>
</dbReference>
<reference evidence="2 3" key="1">
    <citation type="journal article" date="2008" name="Proc. Natl. Acad. Sci. U.S.A.">
        <title>Niche adaptation and genome expansion in the chlorophyll d-producing cyanobacterium Acaryochloris marina.</title>
        <authorList>
            <person name="Swingley W.D."/>
            <person name="Chen M."/>
            <person name="Cheung P.C."/>
            <person name="Conrad A.L."/>
            <person name="Dejesa L.C."/>
            <person name="Hao J."/>
            <person name="Honchak B.M."/>
            <person name="Karbach L.E."/>
            <person name="Kurdoglu A."/>
            <person name="Lahiri S."/>
            <person name="Mastrian S.D."/>
            <person name="Miyashita H."/>
            <person name="Page L."/>
            <person name="Ramakrishna P."/>
            <person name="Satoh S."/>
            <person name="Sattley W.M."/>
            <person name="Shimada Y."/>
            <person name="Taylor H.L."/>
            <person name="Tomo T."/>
            <person name="Tsuchiya T."/>
            <person name="Wang Z.T."/>
            <person name="Raymond J."/>
            <person name="Mimuro M."/>
            <person name="Blankenship R.E."/>
            <person name="Touchman J.W."/>
        </authorList>
    </citation>
    <scope>NUCLEOTIDE SEQUENCE [LARGE SCALE GENOMIC DNA]</scope>
    <source>
        <strain evidence="3">MBIC 11017</strain>
    </source>
</reference>
<dbReference type="AlphaFoldDB" id="B0C1B9"/>
<dbReference type="InterPro" id="IPR029052">
    <property type="entry name" value="Metallo-depent_PP-like"/>
</dbReference>
<gene>
    <name evidence="2" type="ordered locus">AM1_4680</name>
</gene>
<sequence length="221" mass="25553">MGDIHVGKKSIEWIKTRFPDQVIYVLGNHEYYGRAFPKHIQDLKQLIADTNIHLLENDCLVINDVTFLGCTLWTNFKLFGEPKIAGYEATQTMTDYRKIRVSPDYRKLRSLDTAIIHQKSLSWLSEEIKQLKTMRSKVVIVTHHAPSKRSIPHPYQEDMLSAAYASHLDPFVANSHATVWVHGHVHEEYDYAIGNTRVICNPRGYPDEPNERFIPDLVIEI</sequence>
<protein>
    <submittedName>
        <fullName evidence="2">Metallophosphoesterase, putative</fullName>
    </submittedName>
</protein>
<accession>B0C1B9</accession>
<proteinExistence type="predicted"/>
<dbReference type="PANTHER" id="PTHR37844:SF2">
    <property type="entry name" value="SER_THR PROTEIN PHOSPHATASE SUPERFAMILY (AFU_ORTHOLOGUE AFUA_1G14840)"/>
    <property type="match status" value="1"/>
</dbReference>
<dbReference type="SUPFAM" id="SSF56300">
    <property type="entry name" value="Metallo-dependent phosphatases"/>
    <property type="match status" value="1"/>
</dbReference>
<dbReference type="GO" id="GO:0016787">
    <property type="term" value="F:hydrolase activity"/>
    <property type="evidence" value="ECO:0007669"/>
    <property type="project" value="InterPro"/>
</dbReference>
<dbReference type="InterPro" id="IPR004843">
    <property type="entry name" value="Calcineurin-like_PHP"/>
</dbReference>
<dbReference type="RefSeq" id="WP_012164953.1">
    <property type="nucleotide sequence ID" value="NC_009925.1"/>
</dbReference>
<dbReference type="eggNOG" id="COG1409">
    <property type="taxonomic scope" value="Bacteria"/>
</dbReference>
<dbReference type="HOGENOM" id="CLU_060372_3_0_3"/>
<dbReference type="Proteomes" id="UP000000268">
    <property type="component" value="Chromosome"/>
</dbReference>
<organism evidence="2 3">
    <name type="scientific">Acaryochloris marina (strain MBIC 11017)</name>
    <dbReference type="NCBI Taxonomy" id="329726"/>
    <lineage>
        <taxon>Bacteria</taxon>
        <taxon>Bacillati</taxon>
        <taxon>Cyanobacteriota</taxon>
        <taxon>Cyanophyceae</taxon>
        <taxon>Acaryochloridales</taxon>
        <taxon>Acaryochloridaceae</taxon>
        <taxon>Acaryochloris</taxon>
    </lineage>
</organism>
<dbReference type="KEGG" id="amr:AM1_4680"/>
<keyword evidence="3" id="KW-1185">Reference proteome</keyword>
<dbReference type="STRING" id="329726.AM1_4680"/>
<dbReference type="EMBL" id="CP000828">
    <property type="protein sequence ID" value="ABW29654.1"/>
    <property type="molecule type" value="Genomic_DNA"/>
</dbReference>